<feature type="transmembrane region" description="Helical" evidence="1">
    <location>
        <begin position="183"/>
        <end position="212"/>
    </location>
</feature>
<feature type="transmembrane region" description="Helical" evidence="1">
    <location>
        <begin position="78"/>
        <end position="103"/>
    </location>
</feature>
<feature type="transmembrane region" description="Helical" evidence="1">
    <location>
        <begin position="115"/>
        <end position="138"/>
    </location>
</feature>
<evidence type="ECO:0008006" key="4">
    <source>
        <dbReference type="Google" id="ProtNLM"/>
    </source>
</evidence>
<evidence type="ECO:0000256" key="1">
    <source>
        <dbReference type="SAM" id="Phobius"/>
    </source>
</evidence>
<feature type="transmembrane region" description="Helical" evidence="1">
    <location>
        <begin position="34"/>
        <end position="58"/>
    </location>
</feature>
<gene>
    <name evidence="2" type="ORF">GFD24_06185</name>
</gene>
<dbReference type="EMBL" id="WHZX01000003">
    <property type="protein sequence ID" value="NEG71802.1"/>
    <property type="molecule type" value="Genomic_DNA"/>
</dbReference>
<dbReference type="RefSeq" id="WP_152357703.1">
    <property type="nucleotide sequence ID" value="NZ_WBSM01000002.1"/>
</dbReference>
<dbReference type="Proteomes" id="UP000469943">
    <property type="component" value="Unassembled WGS sequence"/>
</dbReference>
<reference evidence="2 3" key="1">
    <citation type="submission" date="2019-10" db="EMBL/GenBank/DDBJ databases">
        <title>Bifidobacterium from non-human primates.</title>
        <authorList>
            <person name="Modesto M."/>
        </authorList>
    </citation>
    <scope>NUCLEOTIDE SEQUENCE [LARGE SCALE GENOMIC DNA]</scope>
    <source>
        <strain evidence="2 3">TREM</strain>
    </source>
</reference>
<organism evidence="2 3">
    <name type="scientific">Bifidobacterium ramosum</name>
    <dbReference type="NCBI Taxonomy" id="1798158"/>
    <lineage>
        <taxon>Bacteria</taxon>
        <taxon>Bacillati</taxon>
        <taxon>Actinomycetota</taxon>
        <taxon>Actinomycetes</taxon>
        <taxon>Bifidobacteriales</taxon>
        <taxon>Bifidobacteriaceae</taxon>
        <taxon>Bifidobacterium</taxon>
    </lineage>
</organism>
<evidence type="ECO:0000313" key="2">
    <source>
        <dbReference type="EMBL" id="NEG71802.1"/>
    </source>
</evidence>
<feature type="transmembrane region" description="Helical" evidence="1">
    <location>
        <begin position="281"/>
        <end position="309"/>
    </location>
</feature>
<evidence type="ECO:0000313" key="3">
    <source>
        <dbReference type="Proteomes" id="UP000469943"/>
    </source>
</evidence>
<keyword evidence="1" id="KW-0472">Membrane</keyword>
<proteinExistence type="predicted"/>
<feature type="transmembrane region" description="Helical" evidence="1">
    <location>
        <begin position="537"/>
        <end position="553"/>
    </location>
</feature>
<keyword evidence="1" id="KW-0812">Transmembrane</keyword>
<feature type="transmembrane region" description="Helical" evidence="1">
    <location>
        <begin position="511"/>
        <end position="531"/>
    </location>
</feature>
<keyword evidence="1" id="KW-1133">Transmembrane helix</keyword>
<comment type="caution">
    <text evidence="2">The sequence shown here is derived from an EMBL/GenBank/DDBJ whole genome shotgun (WGS) entry which is preliminary data.</text>
</comment>
<dbReference type="OrthoDB" id="1998185at2"/>
<protein>
    <recommendedName>
        <fullName evidence="4">Glycosyltransferase RgtA/B/C/D-like domain-containing protein</fullName>
    </recommendedName>
</protein>
<feature type="transmembrane region" description="Helical" evidence="1">
    <location>
        <begin position="251"/>
        <end position="269"/>
    </location>
</feature>
<accession>A0A7K3TBE3</accession>
<feature type="transmembrane region" description="Helical" evidence="1">
    <location>
        <begin position="321"/>
        <end position="346"/>
    </location>
</feature>
<dbReference type="AlphaFoldDB" id="A0A7K3TBE3"/>
<sequence length="579" mass="63374">MTAQSQRHSTIRSVVTAWENHIPAPTIAIWASRIFIALACAVAATLALLSVFTTGTFYPVPNSTTLLVTGEAMQVHHGLPSLTFLLSAIIMLFILLAVSNAWIRLLPSMNLPAFIAVYVLMGSLLWVIALNATGNIYIYPDSTSLIKAASAIVSRQYAEFAPGVKGTPPAYDYFSWYPFQTGALLWFVAIFAIFGIGNIIAVQIINVVLIAGTGWALQRIGIRLGLSAFGQRIEALLLMTSLPLLMSPAFVYTNTAGLFFATISLLAAIRAGEQHTYGKALLWTLICFAVGAIAITVKGTMIILLIAFVMMLSVRAFANRLLWLIPIHIGLFLAANAFSGLPVILIERIVQQRFGTGLPQLAWIAIGLSHNAKTSMPGWWSAEAIQTYKSVHGDAALQKAAALSAINDSLAYFWSHPLGAARFFALKLISEWSEPTYQTLYYSSLMERRANGAIASHAFYGTTNGLLIGFENVYQTLVYMFSAIGMGSALHWRRRINTSGQRDQRIHDGHFAVMTMMCLIFLGGFGCFLFWEAKSIYVLSFALLLIPVAAYGMERIGRYMSVGNSTRYPRQNSGSRSNA</sequence>
<name>A0A7K3TBE3_9BIFI</name>